<dbReference type="Proteomes" id="UP001431783">
    <property type="component" value="Unassembled WGS sequence"/>
</dbReference>
<keyword evidence="3" id="KW-1185">Reference proteome</keyword>
<feature type="region of interest" description="Disordered" evidence="1">
    <location>
        <begin position="137"/>
        <end position="208"/>
    </location>
</feature>
<reference evidence="2 3" key="1">
    <citation type="submission" date="2023-03" db="EMBL/GenBank/DDBJ databases">
        <title>Genome insight into feeding habits of ladybird beetles.</title>
        <authorList>
            <person name="Li H.-S."/>
            <person name="Huang Y.-H."/>
            <person name="Pang H."/>
        </authorList>
    </citation>
    <scope>NUCLEOTIDE SEQUENCE [LARGE SCALE GENOMIC DNA]</scope>
    <source>
        <strain evidence="2">SYSU_2023b</strain>
        <tissue evidence="2">Whole body</tissue>
    </source>
</reference>
<accession>A0AAW1USL3</accession>
<evidence type="ECO:0000256" key="1">
    <source>
        <dbReference type="SAM" id="MobiDB-lite"/>
    </source>
</evidence>
<feature type="compositionally biased region" description="Basic and acidic residues" evidence="1">
    <location>
        <begin position="146"/>
        <end position="159"/>
    </location>
</feature>
<proteinExistence type="predicted"/>
<gene>
    <name evidence="2" type="ORF">WA026_010998</name>
</gene>
<sequence length="360" mass="41765">MAVRFRSLSCGADGHVHSLKSRVENYYCQRTRSLMNVGDKCAHFSYGSVNNRLNNSELTKFCLYRKCMPYSLVSTCHPCPRQYIKPTCFLRQCGYYNKHFRCCLPGVINRPRNYCIIPKNKKVSKIQVHTGSYEINDQSNRTKIINTEKRNKESKKNDTKPSPTKAKGIMNDDTNTEKRPLDGQGDDESKSKSIKKKRKKTKKKKKMKKINQLTNIDGDLISNESVAIQTSVLSVPPETQKDECCCQQETRCYCCCQRDNCCCCCCQREKRCCCCCQRGQRCCCLCQRDERCSCCCQREKRCCCCQLAPIALSCRKLAENSTYPSKCCYHKAQHKSRYENFLIWRRKRRCNSQCLLISQK</sequence>
<dbReference type="EMBL" id="JARQZJ010000095">
    <property type="protein sequence ID" value="KAK9885505.1"/>
    <property type="molecule type" value="Genomic_DNA"/>
</dbReference>
<dbReference type="AlphaFoldDB" id="A0AAW1USL3"/>
<feature type="compositionally biased region" description="Basic and acidic residues" evidence="1">
    <location>
        <begin position="175"/>
        <end position="191"/>
    </location>
</feature>
<protein>
    <submittedName>
        <fullName evidence="2">Uncharacterized protein</fullName>
    </submittedName>
</protein>
<feature type="compositionally biased region" description="Basic residues" evidence="1">
    <location>
        <begin position="192"/>
        <end position="208"/>
    </location>
</feature>
<evidence type="ECO:0000313" key="3">
    <source>
        <dbReference type="Proteomes" id="UP001431783"/>
    </source>
</evidence>
<comment type="caution">
    <text evidence="2">The sequence shown here is derived from an EMBL/GenBank/DDBJ whole genome shotgun (WGS) entry which is preliminary data.</text>
</comment>
<organism evidence="2 3">
    <name type="scientific">Henosepilachna vigintioctopunctata</name>
    <dbReference type="NCBI Taxonomy" id="420089"/>
    <lineage>
        <taxon>Eukaryota</taxon>
        <taxon>Metazoa</taxon>
        <taxon>Ecdysozoa</taxon>
        <taxon>Arthropoda</taxon>
        <taxon>Hexapoda</taxon>
        <taxon>Insecta</taxon>
        <taxon>Pterygota</taxon>
        <taxon>Neoptera</taxon>
        <taxon>Endopterygota</taxon>
        <taxon>Coleoptera</taxon>
        <taxon>Polyphaga</taxon>
        <taxon>Cucujiformia</taxon>
        <taxon>Coccinelloidea</taxon>
        <taxon>Coccinellidae</taxon>
        <taxon>Epilachninae</taxon>
        <taxon>Epilachnini</taxon>
        <taxon>Henosepilachna</taxon>
    </lineage>
</organism>
<name>A0AAW1USL3_9CUCU</name>
<evidence type="ECO:0000313" key="2">
    <source>
        <dbReference type="EMBL" id="KAK9885505.1"/>
    </source>
</evidence>